<gene>
    <name evidence="1" type="ORF">Fmac_023662</name>
</gene>
<sequence>MLIPLYSFFTNHNLLMAGKTIAYVKRNQIGITSQMYLKKSLMSDTKNYINISDGNK</sequence>
<dbReference type="AlphaFoldDB" id="A0ABD1LM59"/>
<name>A0ABD1LM59_9FABA</name>
<comment type="caution">
    <text evidence="1">The sequence shown here is derived from an EMBL/GenBank/DDBJ whole genome shotgun (WGS) entry which is preliminary data.</text>
</comment>
<keyword evidence="2" id="KW-1185">Reference proteome</keyword>
<reference evidence="1 2" key="1">
    <citation type="submission" date="2024-08" db="EMBL/GenBank/DDBJ databases">
        <title>Insights into the chromosomal genome structure of Flemingia macrophylla.</title>
        <authorList>
            <person name="Ding Y."/>
            <person name="Zhao Y."/>
            <person name="Bi W."/>
            <person name="Wu M."/>
            <person name="Zhao G."/>
            <person name="Gong Y."/>
            <person name="Li W."/>
            <person name="Zhang P."/>
        </authorList>
    </citation>
    <scope>NUCLEOTIDE SEQUENCE [LARGE SCALE GENOMIC DNA]</scope>
    <source>
        <strain evidence="1">DYQJB</strain>
        <tissue evidence="1">Leaf</tissue>
    </source>
</reference>
<dbReference type="Proteomes" id="UP001603857">
    <property type="component" value="Unassembled WGS sequence"/>
</dbReference>
<proteinExistence type="predicted"/>
<protein>
    <submittedName>
        <fullName evidence="1">Uncharacterized protein</fullName>
    </submittedName>
</protein>
<dbReference type="EMBL" id="JBGMDY010000008">
    <property type="protein sequence ID" value="KAL2324604.1"/>
    <property type="molecule type" value="Genomic_DNA"/>
</dbReference>
<evidence type="ECO:0000313" key="1">
    <source>
        <dbReference type="EMBL" id="KAL2324604.1"/>
    </source>
</evidence>
<accession>A0ABD1LM59</accession>
<evidence type="ECO:0000313" key="2">
    <source>
        <dbReference type="Proteomes" id="UP001603857"/>
    </source>
</evidence>
<organism evidence="1 2">
    <name type="scientific">Flemingia macrophylla</name>
    <dbReference type="NCBI Taxonomy" id="520843"/>
    <lineage>
        <taxon>Eukaryota</taxon>
        <taxon>Viridiplantae</taxon>
        <taxon>Streptophyta</taxon>
        <taxon>Embryophyta</taxon>
        <taxon>Tracheophyta</taxon>
        <taxon>Spermatophyta</taxon>
        <taxon>Magnoliopsida</taxon>
        <taxon>eudicotyledons</taxon>
        <taxon>Gunneridae</taxon>
        <taxon>Pentapetalae</taxon>
        <taxon>rosids</taxon>
        <taxon>fabids</taxon>
        <taxon>Fabales</taxon>
        <taxon>Fabaceae</taxon>
        <taxon>Papilionoideae</taxon>
        <taxon>50 kb inversion clade</taxon>
        <taxon>NPAAA clade</taxon>
        <taxon>indigoferoid/millettioid clade</taxon>
        <taxon>Phaseoleae</taxon>
        <taxon>Flemingia</taxon>
    </lineage>
</organism>